<dbReference type="InterPro" id="IPR002347">
    <property type="entry name" value="SDR_fam"/>
</dbReference>
<dbReference type="PANTHER" id="PTHR42760">
    <property type="entry name" value="SHORT-CHAIN DEHYDROGENASES/REDUCTASES FAMILY MEMBER"/>
    <property type="match status" value="1"/>
</dbReference>
<dbReference type="GO" id="GO:0048038">
    <property type="term" value="F:quinone binding"/>
    <property type="evidence" value="ECO:0007669"/>
    <property type="project" value="TreeGrafter"/>
</dbReference>
<dbReference type="AlphaFoldDB" id="A0A1H1MCU9"/>
<dbReference type="PANTHER" id="PTHR42760:SF133">
    <property type="entry name" value="3-OXOACYL-[ACYL-CARRIER-PROTEIN] REDUCTASE"/>
    <property type="match status" value="1"/>
</dbReference>
<dbReference type="GO" id="GO:0016616">
    <property type="term" value="F:oxidoreductase activity, acting on the CH-OH group of donors, NAD or NADP as acceptor"/>
    <property type="evidence" value="ECO:0007669"/>
    <property type="project" value="TreeGrafter"/>
</dbReference>
<reference evidence="4 5" key="1">
    <citation type="submission" date="2016-10" db="EMBL/GenBank/DDBJ databases">
        <authorList>
            <person name="de Groot N.N."/>
        </authorList>
    </citation>
    <scope>NUCLEOTIDE SEQUENCE [LARGE SCALE GENOMIC DNA]</scope>
    <source>
        <strain evidence="4 5">DSM 22024</strain>
    </source>
</reference>
<dbReference type="CDD" id="cd05233">
    <property type="entry name" value="SDR_c"/>
    <property type="match status" value="1"/>
</dbReference>
<dbReference type="InterPro" id="IPR036291">
    <property type="entry name" value="NAD(P)-bd_dom_sf"/>
</dbReference>
<dbReference type="OrthoDB" id="9808187at2"/>
<evidence type="ECO:0000313" key="5">
    <source>
        <dbReference type="Proteomes" id="UP000198983"/>
    </source>
</evidence>
<dbReference type="PRINTS" id="PR00080">
    <property type="entry name" value="SDRFAMILY"/>
</dbReference>
<dbReference type="PROSITE" id="PS00061">
    <property type="entry name" value="ADH_SHORT"/>
    <property type="match status" value="1"/>
</dbReference>
<feature type="domain" description="Ketoreductase" evidence="3">
    <location>
        <begin position="6"/>
        <end position="186"/>
    </location>
</feature>
<evidence type="ECO:0000256" key="1">
    <source>
        <dbReference type="ARBA" id="ARBA00006484"/>
    </source>
</evidence>
<dbReference type="Proteomes" id="UP000198983">
    <property type="component" value="Chromosome I"/>
</dbReference>
<keyword evidence="2" id="KW-0560">Oxidoreductase</keyword>
<dbReference type="Pfam" id="PF13561">
    <property type="entry name" value="adh_short_C2"/>
    <property type="match status" value="1"/>
</dbReference>
<sequence>MTDAGRVALVTGGASGIGLATARRLAGGGDRVVIVDRRAEAGGRARDALRADGLDVTFAAADVTVEEDVVRVVGAAEEQVGPVAVLVNNAGIFEPVRFVEAPTPVWQRTFDVLVKGAYLFSREVAARMVARGTGGVIVNVSSINGNRGLAESSHYNAGKGAVDQLTRCLALELADHGIRVNAVAPGFVDTPMSVVDGENELESEEFQSVYVRGGRIPMRRAGTPAEVAEVVAFLASPAAAYVCGAIVPVDGGLAVTF</sequence>
<keyword evidence="5" id="KW-1185">Reference proteome</keyword>
<dbReference type="SUPFAM" id="SSF51735">
    <property type="entry name" value="NAD(P)-binding Rossmann-fold domains"/>
    <property type="match status" value="1"/>
</dbReference>
<dbReference type="GO" id="GO:0006633">
    <property type="term" value="P:fatty acid biosynthetic process"/>
    <property type="evidence" value="ECO:0007669"/>
    <property type="project" value="TreeGrafter"/>
</dbReference>
<dbReference type="InterPro" id="IPR020904">
    <property type="entry name" value="Sc_DH/Rdtase_CS"/>
</dbReference>
<evidence type="ECO:0000256" key="2">
    <source>
        <dbReference type="ARBA" id="ARBA00023002"/>
    </source>
</evidence>
<evidence type="ECO:0000313" key="4">
    <source>
        <dbReference type="EMBL" id="SDR84480.1"/>
    </source>
</evidence>
<dbReference type="SMART" id="SM00822">
    <property type="entry name" value="PKS_KR"/>
    <property type="match status" value="1"/>
</dbReference>
<dbReference type="FunFam" id="3.40.50.720:FF:000084">
    <property type="entry name" value="Short-chain dehydrogenase reductase"/>
    <property type="match status" value="1"/>
</dbReference>
<dbReference type="STRING" id="117157.SAMN04489717_0769"/>
<name>A0A1H1MCU9_9ACTN</name>
<dbReference type="Gene3D" id="3.40.50.720">
    <property type="entry name" value="NAD(P)-binding Rossmann-like Domain"/>
    <property type="match status" value="1"/>
</dbReference>
<comment type="similarity">
    <text evidence="1">Belongs to the short-chain dehydrogenases/reductases (SDR) family.</text>
</comment>
<organism evidence="4 5">
    <name type="scientific">Actinopolymorpha singaporensis</name>
    <dbReference type="NCBI Taxonomy" id="117157"/>
    <lineage>
        <taxon>Bacteria</taxon>
        <taxon>Bacillati</taxon>
        <taxon>Actinomycetota</taxon>
        <taxon>Actinomycetes</taxon>
        <taxon>Propionibacteriales</taxon>
        <taxon>Actinopolymorphaceae</taxon>
        <taxon>Actinopolymorpha</taxon>
    </lineage>
</organism>
<dbReference type="RefSeq" id="WP_092650581.1">
    <property type="nucleotide sequence ID" value="NZ_LT629732.1"/>
</dbReference>
<dbReference type="PRINTS" id="PR00081">
    <property type="entry name" value="GDHRDH"/>
</dbReference>
<dbReference type="EMBL" id="LT629732">
    <property type="protein sequence ID" value="SDR84480.1"/>
    <property type="molecule type" value="Genomic_DNA"/>
</dbReference>
<evidence type="ECO:0000259" key="3">
    <source>
        <dbReference type="SMART" id="SM00822"/>
    </source>
</evidence>
<accession>A0A1H1MCU9</accession>
<dbReference type="NCBIfam" id="NF005559">
    <property type="entry name" value="PRK07231.1"/>
    <property type="match status" value="1"/>
</dbReference>
<proteinExistence type="inferred from homology"/>
<dbReference type="InterPro" id="IPR057326">
    <property type="entry name" value="KR_dom"/>
</dbReference>
<gene>
    <name evidence="4" type="ORF">SAMN04489717_0769</name>
</gene>
<protein>
    <submittedName>
        <fullName evidence="4">3-oxoacyl-[acyl-carrier protein] reductase</fullName>
    </submittedName>
</protein>